<organism evidence="9 10">
    <name type="scientific">Mucilaginibacter polytrichastri</name>
    <dbReference type="NCBI Taxonomy" id="1302689"/>
    <lineage>
        <taxon>Bacteria</taxon>
        <taxon>Pseudomonadati</taxon>
        <taxon>Bacteroidota</taxon>
        <taxon>Sphingobacteriia</taxon>
        <taxon>Sphingobacteriales</taxon>
        <taxon>Sphingobacteriaceae</taxon>
        <taxon>Mucilaginibacter</taxon>
    </lineage>
</organism>
<keyword evidence="6" id="KW-0472">Membrane</keyword>
<dbReference type="STRING" id="1302689.RG47T_3486"/>
<comment type="caution">
    <text evidence="9">The sequence shown here is derived from an EMBL/GenBank/DDBJ whole genome shotgun (WGS) entry which is preliminary data.</text>
</comment>
<name>A0A1Q6A221_9SPHI</name>
<comment type="similarity">
    <text evidence="2">Belongs to the outer membrane factor (OMF) (TC 1.B.17) family.</text>
</comment>
<evidence type="ECO:0000256" key="1">
    <source>
        <dbReference type="ARBA" id="ARBA00004442"/>
    </source>
</evidence>
<evidence type="ECO:0000256" key="8">
    <source>
        <dbReference type="SAM" id="SignalP"/>
    </source>
</evidence>
<evidence type="ECO:0000256" key="3">
    <source>
        <dbReference type="ARBA" id="ARBA00022448"/>
    </source>
</evidence>
<dbReference type="Pfam" id="PF02321">
    <property type="entry name" value="OEP"/>
    <property type="match status" value="2"/>
</dbReference>
<feature type="chain" id="PRO_5012615042" description="Outer membrane protein" evidence="8">
    <location>
        <begin position="36"/>
        <end position="487"/>
    </location>
</feature>
<comment type="subcellular location">
    <subcellularLocation>
        <location evidence="1">Cell outer membrane</location>
    </subcellularLocation>
</comment>
<proteinExistence type="inferred from homology"/>
<evidence type="ECO:0008006" key="11">
    <source>
        <dbReference type="Google" id="ProtNLM"/>
    </source>
</evidence>
<dbReference type="GO" id="GO:0015288">
    <property type="term" value="F:porin activity"/>
    <property type="evidence" value="ECO:0007669"/>
    <property type="project" value="TreeGrafter"/>
</dbReference>
<dbReference type="InterPro" id="IPR003423">
    <property type="entry name" value="OMP_efflux"/>
</dbReference>
<keyword evidence="10" id="KW-1185">Reference proteome</keyword>
<evidence type="ECO:0000256" key="7">
    <source>
        <dbReference type="ARBA" id="ARBA00023237"/>
    </source>
</evidence>
<keyword evidence="8" id="KW-0732">Signal</keyword>
<dbReference type="PANTHER" id="PTHR30026">
    <property type="entry name" value="OUTER MEMBRANE PROTEIN TOLC"/>
    <property type="match status" value="1"/>
</dbReference>
<dbReference type="InterPro" id="IPR051906">
    <property type="entry name" value="TolC-like"/>
</dbReference>
<reference evidence="9 10" key="1">
    <citation type="submission" date="2016-11" db="EMBL/GenBank/DDBJ databases">
        <title>Whole Genome Sequencing of Mucilaginibacter polytrichastri RG4-7(T) isolated from the moss sample.</title>
        <authorList>
            <person name="Li Y."/>
        </authorList>
    </citation>
    <scope>NUCLEOTIDE SEQUENCE [LARGE SCALE GENOMIC DNA]</scope>
    <source>
        <strain evidence="9 10">RG4-7</strain>
    </source>
</reference>
<keyword evidence="4" id="KW-1134">Transmembrane beta strand</keyword>
<dbReference type="SUPFAM" id="SSF56954">
    <property type="entry name" value="Outer membrane efflux proteins (OEP)"/>
    <property type="match status" value="1"/>
</dbReference>
<evidence type="ECO:0000313" key="9">
    <source>
        <dbReference type="EMBL" id="OKS88022.1"/>
    </source>
</evidence>
<evidence type="ECO:0000313" key="10">
    <source>
        <dbReference type="Proteomes" id="UP000186720"/>
    </source>
</evidence>
<dbReference type="EMBL" id="MPPL01000001">
    <property type="protein sequence ID" value="OKS88022.1"/>
    <property type="molecule type" value="Genomic_DNA"/>
</dbReference>
<keyword evidence="3" id="KW-0813">Transport</keyword>
<protein>
    <recommendedName>
        <fullName evidence="11">Outer membrane protein</fullName>
    </recommendedName>
</protein>
<evidence type="ECO:0000256" key="5">
    <source>
        <dbReference type="ARBA" id="ARBA00022692"/>
    </source>
</evidence>
<dbReference type="Proteomes" id="UP000186720">
    <property type="component" value="Unassembled WGS sequence"/>
</dbReference>
<dbReference type="Gene3D" id="1.20.1600.10">
    <property type="entry name" value="Outer membrane efflux proteins (OEP)"/>
    <property type="match status" value="1"/>
</dbReference>
<evidence type="ECO:0000256" key="4">
    <source>
        <dbReference type="ARBA" id="ARBA00022452"/>
    </source>
</evidence>
<dbReference type="GO" id="GO:1990281">
    <property type="term" value="C:efflux pump complex"/>
    <property type="evidence" value="ECO:0007669"/>
    <property type="project" value="TreeGrafter"/>
</dbReference>
<keyword evidence="5" id="KW-0812">Transmembrane</keyword>
<feature type="signal peptide" evidence="8">
    <location>
        <begin position="1"/>
        <end position="35"/>
    </location>
</feature>
<evidence type="ECO:0000256" key="2">
    <source>
        <dbReference type="ARBA" id="ARBA00007613"/>
    </source>
</evidence>
<dbReference type="AlphaFoldDB" id="A0A1Q6A221"/>
<dbReference type="GO" id="GO:0009279">
    <property type="term" value="C:cell outer membrane"/>
    <property type="evidence" value="ECO:0007669"/>
    <property type="project" value="UniProtKB-SubCell"/>
</dbReference>
<dbReference type="PANTHER" id="PTHR30026:SF20">
    <property type="entry name" value="OUTER MEMBRANE PROTEIN TOLC"/>
    <property type="match status" value="1"/>
</dbReference>
<keyword evidence="7" id="KW-0998">Cell outer membrane</keyword>
<accession>A0A1Q6A221</accession>
<evidence type="ECO:0000256" key="6">
    <source>
        <dbReference type="ARBA" id="ARBA00023136"/>
    </source>
</evidence>
<sequence>MQNCKYNIMKHLFTLKKIKPLGLLLFLISGSTAFAQEKISLEKAVDYALTRNLTIKQAQFSEALSNEDYKQSKYNELPSLTGSSQGSYNFGRSANLTTYSYTSQSFLYISGQAQAAFTLFQGGQLRNLILQNKLSLDASKGSTAKVKNDLVLNVVTIFLQVLANQDLVTAAKQQIDIANITLDRTNKTFKAGNSTLADLSQAKAQLSTADYNLVNAQNQLELSTLTLKQYMEMDPAANIAIERPDISKVTDVKTLYNAPDVISTALKINPDVLLAETQQKVYEQAIKVAKGGYYPTLTMFGNIGSNYSSIAQNVTGAVTTTQQIGVIQGTTTPVVSPVQVPVFSPSYGFTNQFGNNFNQSFGLNLQIPIFGRFLARTTVRKAKINYQNAQVTTQLAKNTLAKTITQAVWDVQAADKKYQSAIQTYQANKDAYNVIQQRYNVGLVNSLDYNTSLTNLNKSQNDMIQARYELIFRSKVIDYYLGNPLTL</sequence>
<dbReference type="GO" id="GO:0015562">
    <property type="term" value="F:efflux transmembrane transporter activity"/>
    <property type="evidence" value="ECO:0007669"/>
    <property type="project" value="InterPro"/>
</dbReference>
<gene>
    <name evidence="9" type="ORF">RG47T_3486</name>
</gene>